<dbReference type="Gene3D" id="3.30.420.10">
    <property type="entry name" value="Ribonuclease H-like superfamily/Ribonuclease H"/>
    <property type="match status" value="1"/>
</dbReference>
<comment type="caution">
    <text evidence="2">The sequence shown here is derived from an EMBL/GenBank/DDBJ whole genome shotgun (WGS) entry which is preliminary data.</text>
</comment>
<dbReference type="Proteomes" id="UP001303046">
    <property type="component" value="Unassembled WGS sequence"/>
</dbReference>
<dbReference type="PROSITE" id="PS50994">
    <property type="entry name" value="INTEGRASE"/>
    <property type="match status" value="1"/>
</dbReference>
<sequence>MSTENLLHALRRFFARRGVPETITSDNGLYFLLANQILNDAAAQATDKTVAQFMASKGILWKTNTPYAPWQGAFYERLIKSVKHSLYKAIGKTIPTIEVLTTLLAEIEGTLNTHPLPYQEEHWEDQPTIRPIDFIQRDMIITYPMEGVREMSDDADYHEPGEILQLQMRRQTEEALRSSYSLTEKFWKVWKEQYLTALREQHIRTLRRNPGTPK</sequence>
<proteinExistence type="predicted"/>
<feature type="domain" description="Integrase catalytic" evidence="1">
    <location>
        <begin position="1"/>
        <end position="139"/>
    </location>
</feature>
<dbReference type="InterPro" id="IPR036397">
    <property type="entry name" value="RNaseH_sf"/>
</dbReference>
<evidence type="ECO:0000313" key="3">
    <source>
        <dbReference type="Proteomes" id="UP001303046"/>
    </source>
</evidence>
<name>A0ABR1EMU0_NECAM</name>
<evidence type="ECO:0000259" key="1">
    <source>
        <dbReference type="PROSITE" id="PS50994"/>
    </source>
</evidence>
<dbReference type="InterPro" id="IPR012337">
    <property type="entry name" value="RNaseH-like_sf"/>
</dbReference>
<keyword evidence="3" id="KW-1185">Reference proteome</keyword>
<evidence type="ECO:0000313" key="2">
    <source>
        <dbReference type="EMBL" id="KAK6763918.1"/>
    </source>
</evidence>
<organism evidence="2 3">
    <name type="scientific">Necator americanus</name>
    <name type="common">Human hookworm</name>
    <dbReference type="NCBI Taxonomy" id="51031"/>
    <lineage>
        <taxon>Eukaryota</taxon>
        <taxon>Metazoa</taxon>
        <taxon>Ecdysozoa</taxon>
        <taxon>Nematoda</taxon>
        <taxon>Chromadorea</taxon>
        <taxon>Rhabditida</taxon>
        <taxon>Rhabditina</taxon>
        <taxon>Rhabditomorpha</taxon>
        <taxon>Strongyloidea</taxon>
        <taxon>Ancylostomatidae</taxon>
        <taxon>Bunostominae</taxon>
        <taxon>Necator</taxon>
    </lineage>
</organism>
<reference evidence="2 3" key="1">
    <citation type="submission" date="2023-08" db="EMBL/GenBank/DDBJ databases">
        <title>A Necator americanus chromosomal reference genome.</title>
        <authorList>
            <person name="Ilik V."/>
            <person name="Petrzelkova K.J."/>
            <person name="Pardy F."/>
            <person name="Fuh T."/>
            <person name="Niatou-Singa F.S."/>
            <person name="Gouil Q."/>
            <person name="Baker L."/>
            <person name="Ritchie M.E."/>
            <person name="Jex A.R."/>
            <person name="Gazzola D."/>
            <person name="Li H."/>
            <person name="Toshio Fujiwara R."/>
            <person name="Zhan B."/>
            <person name="Aroian R.V."/>
            <person name="Pafco B."/>
            <person name="Schwarz E.M."/>
        </authorList>
    </citation>
    <scope>NUCLEOTIDE SEQUENCE [LARGE SCALE GENOMIC DNA]</scope>
    <source>
        <strain evidence="2 3">Aroian</strain>
        <tissue evidence="2">Whole animal</tissue>
    </source>
</reference>
<dbReference type="SUPFAM" id="SSF53098">
    <property type="entry name" value="Ribonuclease H-like"/>
    <property type="match status" value="1"/>
</dbReference>
<dbReference type="InterPro" id="IPR001584">
    <property type="entry name" value="Integrase_cat-core"/>
</dbReference>
<dbReference type="EMBL" id="JAVFWL010000006">
    <property type="protein sequence ID" value="KAK6763918.1"/>
    <property type="molecule type" value="Genomic_DNA"/>
</dbReference>
<gene>
    <name evidence="2" type="primary">Necator_chrX.g24471</name>
    <name evidence="2" type="ORF">RB195_024306</name>
</gene>
<accession>A0ABR1EMU0</accession>
<dbReference type="PANTHER" id="PTHR47331">
    <property type="entry name" value="PHD-TYPE DOMAIN-CONTAINING PROTEIN"/>
    <property type="match status" value="1"/>
</dbReference>
<protein>
    <recommendedName>
        <fullName evidence="1">Integrase catalytic domain-containing protein</fullName>
    </recommendedName>
</protein>